<comment type="caution">
    <text evidence="2">The sequence shown here is derived from an EMBL/GenBank/DDBJ whole genome shotgun (WGS) entry which is preliminary data.</text>
</comment>
<sequence length="385" mass="38353">MKFALLSAALGLLSATSASPIAAKRDAVQLGPCATTLCPGLGGLSLSISTPAISVNGDLTCVYTDLLNLLNGVKCVFDVNGVLLPGLSASQCLSAGSNGICQSCLTGYQLNAGQCVLNSLPPVTLTVVPTLTNYVTVPVTTIIPKITSTITGLNTVTVKATVTLSNPLPPATVTKTVTKTITSASGTVTNALTKTVTTGSPTKTQYELVFPTNCCPDAYLSLSAAVTGVSATANVKRDLSTVTVTALNTVTAVVTDKVGTLTGAAATVKVTVPAAKVTVGVTVTGKQKTVTKTSTVMATVTGGPKTVTATVTKSVPNTGVYTSTVTPPNVCPTAGLGISVGTGLGGVVSGLTPLQSAVQASLEAYAKLSAGLDVLVLCGSKLLAF</sequence>
<evidence type="ECO:0000256" key="1">
    <source>
        <dbReference type="SAM" id="SignalP"/>
    </source>
</evidence>
<gene>
    <name evidence="2" type="ORF">BD324DRAFT_653243</name>
</gene>
<name>A0A1Y1UBK7_9TREE</name>
<dbReference type="InParanoid" id="A0A1Y1UBK7"/>
<keyword evidence="3" id="KW-1185">Reference proteome</keyword>
<dbReference type="AlphaFoldDB" id="A0A1Y1UBK7"/>
<evidence type="ECO:0000313" key="2">
    <source>
        <dbReference type="EMBL" id="ORX34465.1"/>
    </source>
</evidence>
<proteinExistence type="predicted"/>
<dbReference type="EMBL" id="NBSH01000014">
    <property type="protein sequence ID" value="ORX34465.1"/>
    <property type="molecule type" value="Genomic_DNA"/>
</dbReference>
<feature type="chain" id="PRO_5012146634" evidence="1">
    <location>
        <begin position="19"/>
        <end position="385"/>
    </location>
</feature>
<organism evidence="2 3">
    <name type="scientific">Kockovaella imperatae</name>
    <dbReference type="NCBI Taxonomy" id="4999"/>
    <lineage>
        <taxon>Eukaryota</taxon>
        <taxon>Fungi</taxon>
        <taxon>Dikarya</taxon>
        <taxon>Basidiomycota</taxon>
        <taxon>Agaricomycotina</taxon>
        <taxon>Tremellomycetes</taxon>
        <taxon>Tremellales</taxon>
        <taxon>Cuniculitremaceae</taxon>
        <taxon>Kockovaella</taxon>
    </lineage>
</organism>
<dbReference type="Proteomes" id="UP000193218">
    <property type="component" value="Unassembled WGS sequence"/>
</dbReference>
<accession>A0A1Y1UBK7</accession>
<dbReference type="GeneID" id="33560444"/>
<evidence type="ECO:0000313" key="3">
    <source>
        <dbReference type="Proteomes" id="UP000193218"/>
    </source>
</evidence>
<reference evidence="2 3" key="1">
    <citation type="submission" date="2017-03" db="EMBL/GenBank/DDBJ databases">
        <title>Widespread Adenine N6-methylation of Active Genes in Fungi.</title>
        <authorList>
            <consortium name="DOE Joint Genome Institute"/>
            <person name="Mondo S.J."/>
            <person name="Dannebaum R.O."/>
            <person name="Kuo R.C."/>
            <person name="Louie K.B."/>
            <person name="Bewick A.J."/>
            <person name="Labutti K."/>
            <person name="Haridas S."/>
            <person name="Kuo A."/>
            <person name="Salamov A."/>
            <person name="Ahrendt S.R."/>
            <person name="Lau R."/>
            <person name="Bowen B.P."/>
            <person name="Lipzen A."/>
            <person name="Sullivan W."/>
            <person name="Andreopoulos W.B."/>
            <person name="Clum A."/>
            <person name="Lindquist E."/>
            <person name="Daum C."/>
            <person name="Northen T.R."/>
            <person name="Ramamoorthy G."/>
            <person name="Schmitz R.J."/>
            <person name="Gryganskyi A."/>
            <person name="Culley D."/>
            <person name="Magnuson J."/>
            <person name="James T.Y."/>
            <person name="O'Malley M.A."/>
            <person name="Stajich J.E."/>
            <person name="Spatafora J.W."/>
            <person name="Visel A."/>
            <person name="Grigoriev I.V."/>
        </authorList>
    </citation>
    <scope>NUCLEOTIDE SEQUENCE [LARGE SCALE GENOMIC DNA]</scope>
    <source>
        <strain evidence="2 3">NRRL Y-17943</strain>
    </source>
</reference>
<dbReference type="RefSeq" id="XP_021868728.1">
    <property type="nucleotide sequence ID" value="XM_022018635.1"/>
</dbReference>
<feature type="signal peptide" evidence="1">
    <location>
        <begin position="1"/>
        <end position="18"/>
    </location>
</feature>
<protein>
    <submittedName>
        <fullName evidence="2">Uncharacterized protein</fullName>
    </submittedName>
</protein>
<keyword evidence="1" id="KW-0732">Signal</keyword>